<feature type="transmembrane region" description="Helical" evidence="1">
    <location>
        <begin position="20"/>
        <end position="35"/>
    </location>
</feature>
<dbReference type="OrthoDB" id="3425563at2"/>
<sequence length="165" mass="18899">MEWNSILEWAFQRHLNPLSWYIRPVFLVVLAYFCYKRSWKGVIMTFVLMMSSMFWFPVPETVNPEMQTVLDYELKLLSDPVTAILTIVFMMGFLVLIGTAFWKRSLTWGLAVLNVTLIGKVVLSLFLTGESGWAPLGNTLFGLVLVNGIGLFLIARRRKSNKADL</sequence>
<comment type="caution">
    <text evidence="2">The sequence shown here is derived from an EMBL/GenBank/DDBJ whole genome shotgun (WGS) entry which is preliminary data.</text>
</comment>
<dbReference type="AlphaFoldDB" id="A0A1R1QE57"/>
<name>A0A1R1QE57_9BACI</name>
<keyword evidence="1" id="KW-1133">Transmembrane helix</keyword>
<accession>A0A1R1QE57</accession>
<keyword evidence="3" id="KW-1185">Reference proteome</keyword>
<evidence type="ECO:0000313" key="3">
    <source>
        <dbReference type="Proteomes" id="UP000187367"/>
    </source>
</evidence>
<dbReference type="EMBL" id="MTJL01000034">
    <property type="protein sequence ID" value="OMI01752.1"/>
    <property type="molecule type" value="Genomic_DNA"/>
</dbReference>
<dbReference type="Proteomes" id="UP000187367">
    <property type="component" value="Unassembled WGS sequence"/>
</dbReference>
<protein>
    <submittedName>
        <fullName evidence="2">Uncharacterized protein</fullName>
    </submittedName>
</protein>
<dbReference type="RefSeq" id="WP_076762156.1">
    <property type="nucleotide sequence ID" value="NZ_JARMMH010000011.1"/>
</dbReference>
<evidence type="ECO:0000256" key="1">
    <source>
        <dbReference type="SAM" id="Phobius"/>
    </source>
</evidence>
<accession>A0A1R1RSF3</accession>
<gene>
    <name evidence="2" type="ORF">BW143_16600</name>
</gene>
<feature type="transmembrane region" description="Helical" evidence="1">
    <location>
        <begin position="133"/>
        <end position="155"/>
    </location>
</feature>
<keyword evidence="1" id="KW-0472">Membrane</keyword>
<feature type="transmembrane region" description="Helical" evidence="1">
    <location>
        <begin position="42"/>
        <end position="58"/>
    </location>
</feature>
<feature type="transmembrane region" description="Helical" evidence="1">
    <location>
        <begin position="81"/>
        <end position="101"/>
    </location>
</feature>
<keyword evidence="1" id="KW-0812">Transmembrane</keyword>
<feature type="transmembrane region" description="Helical" evidence="1">
    <location>
        <begin position="108"/>
        <end position="127"/>
    </location>
</feature>
<proteinExistence type="predicted"/>
<reference evidence="2 3" key="1">
    <citation type="submission" date="2017-01" db="EMBL/GenBank/DDBJ databases">
        <title>Bacillus phylogenomics.</title>
        <authorList>
            <person name="Dunlap C."/>
        </authorList>
    </citation>
    <scope>NUCLEOTIDE SEQUENCE [LARGE SCALE GENOMIC DNA]</scope>
    <source>
        <strain evidence="2 3">NRRL B-41282</strain>
    </source>
</reference>
<organism evidence="2 3">
    <name type="scientific">Bacillus swezeyi</name>
    <dbReference type="NCBI Taxonomy" id="1925020"/>
    <lineage>
        <taxon>Bacteria</taxon>
        <taxon>Bacillati</taxon>
        <taxon>Bacillota</taxon>
        <taxon>Bacilli</taxon>
        <taxon>Bacillales</taxon>
        <taxon>Bacillaceae</taxon>
        <taxon>Bacillus</taxon>
    </lineage>
</organism>
<evidence type="ECO:0000313" key="2">
    <source>
        <dbReference type="EMBL" id="OMI01752.1"/>
    </source>
</evidence>